<dbReference type="PROSITE" id="PS50164">
    <property type="entry name" value="GIY_YIG"/>
    <property type="match status" value="1"/>
</dbReference>
<evidence type="ECO:0000313" key="3">
    <source>
        <dbReference type="EMBL" id="GER71678.1"/>
    </source>
</evidence>
<gene>
    <name evidence="3" type="ORF">BpJC7_29810</name>
</gene>
<dbReference type="PANTHER" id="PTHR34477">
    <property type="entry name" value="UPF0213 PROTEIN YHBQ"/>
    <property type="match status" value="1"/>
</dbReference>
<comment type="similarity">
    <text evidence="1">Belongs to the UPF0213 family.</text>
</comment>
<dbReference type="EMBL" id="BKZQ01000060">
    <property type="protein sequence ID" value="GER71678.1"/>
    <property type="molecule type" value="Genomic_DNA"/>
</dbReference>
<comment type="caution">
    <text evidence="3">The sequence shown here is derived from an EMBL/GenBank/DDBJ whole genome shotgun (WGS) entry which is preliminary data.</text>
</comment>
<name>A0A5J4JM77_9BACI</name>
<dbReference type="Proteomes" id="UP000391919">
    <property type="component" value="Unassembled WGS sequence"/>
</dbReference>
<dbReference type="InterPro" id="IPR050190">
    <property type="entry name" value="UPF0213_domain"/>
</dbReference>
<dbReference type="InterPro" id="IPR000305">
    <property type="entry name" value="GIY-YIG_endonuc"/>
</dbReference>
<feature type="domain" description="GIY-YIG" evidence="2">
    <location>
        <begin position="1"/>
        <end position="56"/>
    </location>
</feature>
<accession>A0A5J4JM77</accession>
<dbReference type="Gene3D" id="3.40.1440.10">
    <property type="entry name" value="GIY-YIG endonuclease"/>
    <property type="match status" value="1"/>
</dbReference>
<dbReference type="Pfam" id="PF01541">
    <property type="entry name" value="GIY-YIG"/>
    <property type="match status" value="1"/>
</dbReference>
<evidence type="ECO:0000313" key="4">
    <source>
        <dbReference type="Proteomes" id="UP000391919"/>
    </source>
</evidence>
<protein>
    <recommendedName>
        <fullName evidence="2">GIY-YIG domain-containing protein</fullName>
    </recommendedName>
</protein>
<dbReference type="AlphaFoldDB" id="A0A5J4JM77"/>
<proteinExistence type="inferred from homology"/>
<reference evidence="3 4" key="1">
    <citation type="submission" date="2019-09" db="EMBL/GenBank/DDBJ databases">
        <title>Draft genome sequence of Bacillus sp. JC-7.</title>
        <authorList>
            <person name="Tanaka N."/>
            <person name="Shiwa Y."/>
            <person name="Fujita N."/>
            <person name="Tanasupawat S."/>
        </authorList>
    </citation>
    <scope>NUCLEOTIDE SEQUENCE [LARGE SCALE GENOMIC DNA]</scope>
    <source>
        <strain evidence="3 4">JC-7</strain>
    </source>
</reference>
<sequence length="73" mass="8660">MDLKRRLREHNEGRGAKYTRTRTPVRLLYYREYETKSDAMKAEYAFKQLTRREKERFLEKAGVDLAAAGKFSG</sequence>
<dbReference type="SUPFAM" id="SSF82771">
    <property type="entry name" value="GIY-YIG endonuclease"/>
    <property type="match status" value="1"/>
</dbReference>
<dbReference type="InterPro" id="IPR035901">
    <property type="entry name" value="GIY-YIG_endonuc_sf"/>
</dbReference>
<evidence type="ECO:0000259" key="2">
    <source>
        <dbReference type="PROSITE" id="PS50164"/>
    </source>
</evidence>
<evidence type="ECO:0000256" key="1">
    <source>
        <dbReference type="ARBA" id="ARBA00007435"/>
    </source>
</evidence>
<dbReference type="PANTHER" id="PTHR34477:SF1">
    <property type="entry name" value="UPF0213 PROTEIN YHBQ"/>
    <property type="match status" value="1"/>
</dbReference>
<organism evidence="3 4">
    <name type="scientific">Weizmannia acidilactici</name>
    <dbReference type="NCBI Taxonomy" id="2607726"/>
    <lineage>
        <taxon>Bacteria</taxon>
        <taxon>Bacillati</taxon>
        <taxon>Bacillota</taxon>
        <taxon>Bacilli</taxon>
        <taxon>Bacillales</taxon>
        <taxon>Bacillaceae</taxon>
        <taxon>Heyndrickxia</taxon>
    </lineage>
</organism>
<dbReference type="CDD" id="cd10456">
    <property type="entry name" value="GIY-YIG_UPF0213"/>
    <property type="match status" value="1"/>
</dbReference>
<keyword evidence="4" id="KW-1185">Reference proteome</keyword>